<keyword evidence="6" id="KW-1185">Reference proteome</keyword>
<organism evidence="5 6">
    <name type="scientific">Nonomuraea soli</name>
    <dbReference type="NCBI Taxonomy" id="1032476"/>
    <lineage>
        <taxon>Bacteria</taxon>
        <taxon>Bacillati</taxon>
        <taxon>Actinomycetota</taxon>
        <taxon>Actinomycetes</taxon>
        <taxon>Streptosporangiales</taxon>
        <taxon>Streptosporangiaceae</taxon>
        <taxon>Nonomuraea</taxon>
    </lineage>
</organism>
<dbReference type="PANTHER" id="PTHR40447:SF1">
    <property type="entry name" value="ANAEROBIC SULFITE REDUCTASE SUBUNIT A"/>
    <property type="match status" value="1"/>
</dbReference>
<dbReference type="PROSITE" id="PS00198">
    <property type="entry name" value="4FE4S_FER_1"/>
    <property type="match status" value="1"/>
</dbReference>
<dbReference type="SUPFAM" id="SSF46548">
    <property type="entry name" value="alpha-helical ferredoxin"/>
    <property type="match status" value="1"/>
</dbReference>
<name>A0A7W0CFC6_9ACTN</name>
<evidence type="ECO:0000259" key="4">
    <source>
        <dbReference type="PROSITE" id="PS51379"/>
    </source>
</evidence>
<feature type="domain" description="4Fe-4S ferredoxin-type" evidence="4">
    <location>
        <begin position="313"/>
        <end position="344"/>
    </location>
</feature>
<dbReference type="AlphaFoldDB" id="A0A7W0CFC6"/>
<gene>
    <name evidence="5" type="ORF">HNR30_001332</name>
</gene>
<dbReference type="Proteomes" id="UP000530928">
    <property type="component" value="Unassembled WGS sequence"/>
</dbReference>
<dbReference type="EMBL" id="JACDUR010000001">
    <property type="protein sequence ID" value="MBA2889997.1"/>
    <property type="molecule type" value="Genomic_DNA"/>
</dbReference>
<dbReference type="InterPro" id="IPR017896">
    <property type="entry name" value="4Fe4S_Fe-S-bd"/>
</dbReference>
<feature type="domain" description="4Fe-4S ferredoxin-type" evidence="4">
    <location>
        <begin position="241"/>
        <end position="273"/>
    </location>
</feature>
<reference evidence="5 6" key="1">
    <citation type="submission" date="2020-07" db="EMBL/GenBank/DDBJ databases">
        <title>Genomic Encyclopedia of Type Strains, Phase IV (KMG-IV): sequencing the most valuable type-strain genomes for metagenomic binning, comparative biology and taxonomic classification.</title>
        <authorList>
            <person name="Goeker M."/>
        </authorList>
    </citation>
    <scope>NUCLEOTIDE SEQUENCE [LARGE SCALE GENOMIC DNA]</scope>
    <source>
        <strain evidence="5 6">DSM 45533</strain>
    </source>
</reference>
<dbReference type="PROSITE" id="PS51379">
    <property type="entry name" value="4FE4S_FER_2"/>
    <property type="match status" value="2"/>
</dbReference>
<dbReference type="PANTHER" id="PTHR40447">
    <property type="entry name" value="ANAEROBIC SULFITE REDUCTASE SUBUNIT A"/>
    <property type="match status" value="1"/>
</dbReference>
<evidence type="ECO:0000256" key="2">
    <source>
        <dbReference type="ARBA" id="ARBA00023004"/>
    </source>
</evidence>
<comment type="caution">
    <text evidence="5">The sequence shown here is derived from an EMBL/GenBank/DDBJ whole genome shotgun (WGS) entry which is preliminary data.</text>
</comment>
<keyword evidence="1" id="KW-0479">Metal-binding</keyword>
<keyword evidence="2" id="KW-0408">Iron</keyword>
<evidence type="ECO:0000313" key="5">
    <source>
        <dbReference type="EMBL" id="MBA2889997.1"/>
    </source>
</evidence>
<keyword evidence="3" id="KW-0411">Iron-sulfur</keyword>
<evidence type="ECO:0000256" key="3">
    <source>
        <dbReference type="ARBA" id="ARBA00023014"/>
    </source>
</evidence>
<proteinExistence type="predicted"/>
<evidence type="ECO:0000313" key="6">
    <source>
        <dbReference type="Proteomes" id="UP000530928"/>
    </source>
</evidence>
<accession>A0A7W0CFC6</accession>
<dbReference type="Pfam" id="PF17179">
    <property type="entry name" value="Fer4_22"/>
    <property type="match status" value="1"/>
</dbReference>
<protein>
    <submittedName>
        <fullName evidence="5">Ferredoxin</fullName>
    </submittedName>
</protein>
<dbReference type="InterPro" id="IPR017900">
    <property type="entry name" value="4Fe4S_Fe_S_CS"/>
</dbReference>
<dbReference type="GO" id="GO:0051536">
    <property type="term" value="F:iron-sulfur cluster binding"/>
    <property type="evidence" value="ECO:0007669"/>
    <property type="project" value="UniProtKB-KW"/>
</dbReference>
<dbReference type="RefSeq" id="WP_181608727.1">
    <property type="nucleotide sequence ID" value="NZ_BAABAM010000001.1"/>
</dbReference>
<dbReference type="GO" id="GO:0046872">
    <property type="term" value="F:metal ion binding"/>
    <property type="evidence" value="ECO:0007669"/>
    <property type="project" value="UniProtKB-KW"/>
</dbReference>
<evidence type="ECO:0000256" key="1">
    <source>
        <dbReference type="ARBA" id="ARBA00022723"/>
    </source>
</evidence>
<sequence>MDVVLASLEPLIRALREGGHTVVGPTVRDGVIRFAELSSAADLPAGWRDEQEPGRYRLHASSGPAEVFGFAASPDSVKRYTHPPRSSLFRWIEDTAVETPVEAPRLALLGVRACDLAAIAVQDRVFLGGRHPDEAYRARREALFLIAVTCSTPGGTCFCASMGSGPRATTGFDVALTELADGFLAEPGTARGRDLLAALPHRPATEDDREAAERIESTAAARMGRRVDLDGIRERLVEQRESPLWDEIASRCLMCASCTMVCPTCFCVTTEDADDERFERWDSCFTLGFTELGGEPVRSSGGARYRQWLTHKFSTWVDQFGTYGCVGCGRCVTWCPAGIDLTEELRAVTEEAGTRDVTTQGTEASATVSTALERLR</sequence>